<reference evidence="2" key="1">
    <citation type="submission" date="2017-04" db="EMBL/GenBank/DDBJ databases">
        <authorList>
            <person name="Varghese N."/>
            <person name="Submissions S."/>
        </authorList>
    </citation>
    <scope>NUCLEOTIDE SEQUENCE [LARGE SCALE GENOMIC DNA]</scope>
    <source>
        <strain evidence="2">N3/975</strain>
    </source>
</reference>
<sequence>MNHEECSSNSSLAVSRRKALQVLGAAGAVVVGSVLGSKLTFADEVQSQSQSAEAQGGQTKVEFVSDVKALLAINPKRLKADAIVYVAGYYKAGDGGGKWVRWAADSNKEDNGGTVHAARGLGSGRWETIHNGVADFRWFGIFDAQTNADDALAAMVNDLSIHRVEAHTPLNFVRRHVFHRSGIELDFGGHRVTTDGIELNTRDNPFGAVMFFQGQAAGAASSITLSADIPEGSDVLEVQNSSAFAVEDWWIAQVSPQKGGKAQRELDYMVKVTEIIDATHIRINYKLGWSLEAGRTITYTKMNPVYRCSVRNMEFVGVPVPPTESTSQRPFETWDQIGSNPVAYEFAVECDVSGVRATKVFWPVVQRRYCSHYVTESCELINPEERDWGGTGYLTQQLNVLYGNVRNCNTSNARHLNDFTCAAYCLVENCHGDGDDYGPFVTHGQFEHDLTYIGNSGLLSFANSGTHWGDSAKRITVKKHIATRIVAHKKLTDLTLEDCYAINKPGLSNSGSIWANVDGLQIRGCTAENMITLSQSSVRSKRPNAIENCSFGMLKGYEIARPIRSEAVGVTPVSSDLLIANCEFTSVEDVNIGSINRLTIRDTWFRGTSASTGIVRVGSKEVMISGGGLDNCGLIFTGAWDHIKTGTMDQCLTVDGGAVFKGTSGENAYVKHEAAGGTFTLHYGSCQSLADDARTLHFQMTDGKLNFKAVGAHFKGGQYAASEGSIAKGNYFFLTSCIEEKVNRSSLPAEGASVQHSTGNLIIG</sequence>
<proteinExistence type="predicted"/>
<gene>
    <name evidence="1" type="ORF">SAMN05661091_4866</name>
</gene>
<organism evidence="1 2">
    <name type="scientific">Paenibacillus uliginis N3/975</name>
    <dbReference type="NCBI Taxonomy" id="1313296"/>
    <lineage>
        <taxon>Bacteria</taxon>
        <taxon>Bacillati</taxon>
        <taxon>Bacillota</taxon>
        <taxon>Bacilli</taxon>
        <taxon>Bacillales</taxon>
        <taxon>Paenibacillaceae</taxon>
        <taxon>Paenibacillus</taxon>
    </lineage>
</organism>
<dbReference type="PROSITE" id="PS51318">
    <property type="entry name" value="TAT"/>
    <property type="match status" value="1"/>
</dbReference>
<dbReference type="STRING" id="1313296.SAMN05661091_4866"/>
<dbReference type="InterPro" id="IPR006311">
    <property type="entry name" value="TAT_signal"/>
</dbReference>
<name>A0A1X7HQC6_9BACL</name>
<dbReference type="InterPro" id="IPR011050">
    <property type="entry name" value="Pectin_lyase_fold/virulence"/>
</dbReference>
<evidence type="ECO:0008006" key="3">
    <source>
        <dbReference type="Google" id="ProtNLM"/>
    </source>
</evidence>
<keyword evidence="2" id="KW-1185">Reference proteome</keyword>
<dbReference type="SUPFAM" id="SSF51126">
    <property type="entry name" value="Pectin lyase-like"/>
    <property type="match status" value="1"/>
</dbReference>
<evidence type="ECO:0000313" key="2">
    <source>
        <dbReference type="Proteomes" id="UP000192940"/>
    </source>
</evidence>
<dbReference type="RefSeq" id="WP_210190606.1">
    <property type="nucleotide sequence ID" value="NZ_LT840184.1"/>
</dbReference>
<dbReference type="AlphaFoldDB" id="A0A1X7HQC6"/>
<evidence type="ECO:0000313" key="1">
    <source>
        <dbReference type="EMBL" id="SMF90032.1"/>
    </source>
</evidence>
<protein>
    <recommendedName>
        <fullName evidence="3">Peptidase C14</fullName>
    </recommendedName>
</protein>
<accession>A0A1X7HQC6</accession>
<dbReference type="EMBL" id="LT840184">
    <property type="protein sequence ID" value="SMF90032.1"/>
    <property type="molecule type" value="Genomic_DNA"/>
</dbReference>
<dbReference type="Proteomes" id="UP000192940">
    <property type="component" value="Chromosome I"/>
</dbReference>